<evidence type="ECO:0000256" key="4">
    <source>
        <dbReference type="PROSITE-ProRule" id="PRU00042"/>
    </source>
</evidence>
<dbReference type="Gene3D" id="3.30.160.60">
    <property type="entry name" value="Classic Zinc Finger"/>
    <property type="match status" value="1"/>
</dbReference>
<dbReference type="InterPro" id="IPR036236">
    <property type="entry name" value="Znf_C2H2_sf"/>
</dbReference>
<organism evidence="6">
    <name type="scientific">Lygus hesperus</name>
    <name type="common">Western plant bug</name>
    <dbReference type="NCBI Taxonomy" id="30085"/>
    <lineage>
        <taxon>Eukaryota</taxon>
        <taxon>Metazoa</taxon>
        <taxon>Ecdysozoa</taxon>
        <taxon>Arthropoda</taxon>
        <taxon>Hexapoda</taxon>
        <taxon>Insecta</taxon>
        <taxon>Pterygota</taxon>
        <taxon>Neoptera</taxon>
        <taxon>Paraneoptera</taxon>
        <taxon>Hemiptera</taxon>
        <taxon>Heteroptera</taxon>
        <taxon>Panheteroptera</taxon>
        <taxon>Cimicomorpha</taxon>
        <taxon>Miridae</taxon>
        <taxon>Mirini</taxon>
        <taxon>Lygus</taxon>
    </lineage>
</organism>
<dbReference type="AlphaFoldDB" id="A0A146LVQ1"/>
<dbReference type="FunFam" id="3.30.160.60:FF:000446">
    <property type="entry name" value="Zinc finger protein"/>
    <property type="match status" value="1"/>
</dbReference>
<keyword evidence="1" id="KW-0479">Metal-binding</keyword>
<dbReference type="PROSITE" id="PS50157">
    <property type="entry name" value="ZINC_FINGER_C2H2_2"/>
    <property type="match status" value="1"/>
</dbReference>
<dbReference type="SUPFAM" id="SSF57667">
    <property type="entry name" value="beta-beta-alpha zinc fingers"/>
    <property type="match status" value="1"/>
</dbReference>
<sequence>EEDQMIKDKIMVGDKEFKKEVVIEEDQMIKEEIMRGEHQLKEEVVMQEDQIKEEVVIQEDRMFKEEVVIDDASVHRYSRPQAVAPSDVSRCCVVLRKLTEHEILRWSTGESEKLPSDDLDDFGVGQSSELRLCEKRHRRTQGKKAHVCDSCGYRTTHRGRMKYHRRTHTG</sequence>
<dbReference type="GO" id="GO:0008270">
    <property type="term" value="F:zinc ion binding"/>
    <property type="evidence" value="ECO:0007669"/>
    <property type="project" value="UniProtKB-KW"/>
</dbReference>
<dbReference type="EMBL" id="GDHC01008199">
    <property type="protein sequence ID" value="JAQ10430.1"/>
    <property type="molecule type" value="Transcribed_RNA"/>
</dbReference>
<evidence type="ECO:0000256" key="3">
    <source>
        <dbReference type="ARBA" id="ARBA00022833"/>
    </source>
</evidence>
<feature type="domain" description="C2H2-type" evidence="5">
    <location>
        <begin position="146"/>
        <end position="170"/>
    </location>
</feature>
<evidence type="ECO:0000259" key="5">
    <source>
        <dbReference type="PROSITE" id="PS50157"/>
    </source>
</evidence>
<name>A0A146LVQ1_LYGHE</name>
<keyword evidence="2 4" id="KW-0863">Zinc-finger</keyword>
<dbReference type="GO" id="GO:0005634">
    <property type="term" value="C:nucleus"/>
    <property type="evidence" value="ECO:0007669"/>
    <property type="project" value="UniProtKB-ARBA"/>
</dbReference>
<dbReference type="InterPro" id="IPR013087">
    <property type="entry name" value="Znf_C2H2_type"/>
</dbReference>
<accession>A0A146LVQ1</accession>
<proteinExistence type="predicted"/>
<evidence type="ECO:0000256" key="1">
    <source>
        <dbReference type="ARBA" id="ARBA00022723"/>
    </source>
</evidence>
<gene>
    <name evidence="6" type="ORF">g.38030</name>
</gene>
<keyword evidence="3" id="KW-0862">Zinc</keyword>
<feature type="non-terminal residue" evidence="6">
    <location>
        <position position="1"/>
    </location>
</feature>
<evidence type="ECO:0000256" key="2">
    <source>
        <dbReference type="ARBA" id="ARBA00022771"/>
    </source>
</evidence>
<reference evidence="6" key="1">
    <citation type="journal article" date="2016" name="Gigascience">
        <title>De novo construction of an expanded transcriptome assembly for the western tarnished plant bug, Lygus hesperus.</title>
        <authorList>
            <person name="Tassone E.E."/>
            <person name="Geib S.M."/>
            <person name="Hall B."/>
            <person name="Fabrick J.A."/>
            <person name="Brent C.S."/>
            <person name="Hull J.J."/>
        </authorList>
    </citation>
    <scope>NUCLEOTIDE SEQUENCE</scope>
</reference>
<evidence type="ECO:0000313" key="6">
    <source>
        <dbReference type="EMBL" id="JAQ10430.1"/>
    </source>
</evidence>
<protein>
    <recommendedName>
        <fullName evidence="5">C2H2-type domain-containing protein</fullName>
    </recommendedName>
</protein>
<feature type="non-terminal residue" evidence="6">
    <location>
        <position position="170"/>
    </location>
</feature>